<sequence>MASTNVSPDQTSKWTVTSLAPMNEMKLPLFLALG</sequence>
<reference evidence="1 2" key="1">
    <citation type="journal article" date="2013" name="PLoS ONE">
        <title>Genomic and secretomic analyses reveal unique features of the lignocellulolytic enzyme system of Penicillium decumbens.</title>
        <authorList>
            <person name="Liu G."/>
            <person name="Zhang L."/>
            <person name="Wei X."/>
            <person name="Zou G."/>
            <person name="Qin Y."/>
            <person name="Ma L."/>
            <person name="Li J."/>
            <person name="Zheng H."/>
            <person name="Wang S."/>
            <person name="Wang C."/>
            <person name="Xun L."/>
            <person name="Zhao G.-P."/>
            <person name="Zhou Z."/>
            <person name="Qu Y."/>
        </authorList>
    </citation>
    <scope>NUCLEOTIDE SEQUENCE [LARGE SCALE GENOMIC DNA]</scope>
    <source>
        <strain evidence="2">114-2 / CGMCC 5302</strain>
    </source>
</reference>
<organism evidence="1 2">
    <name type="scientific">Penicillium oxalicum (strain 114-2 / CGMCC 5302)</name>
    <name type="common">Penicillium decumbens</name>
    <dbReference type="NCBI Taxonomy" id="933388"/>
    <lineage>
        <taxon>Eukaryota</taxon>
        <taxon>Fungi</taxon>
        <taxon>Dikarya</taxon>
        <taxon>Ascomycota</taxon>
        <taxon>Pezizomycotina</taxon>
        <taxon>Eurotiomycetes</taxon>
        <taxon>Eurotiomycetidae</taxon>
        <taxon>Eurotiales</taxon>
        <taxon>Aspergillaceae</taxon>
        <taxon>Penicillium</taxon>
    </lineage>
</organism>
<gene>
    <name evidence="1" type="ORF">PDE_04752</name>
</gene>
<protein>
    <submittedName>
        <fullName evidence="1">Uncharacterized protein</fullName>
    </submittedName>
</protein>
<keyword evidence="2" id="KW-1185">Reference proteome</keyword>
<name>S8B5G0_PENO1</name>
<proteinExistence type="predicted"/>
<dbReference type="EMBL" id="KB644412">
    <property type="protein sequence ID" value="EPS29802.1"/>
    <property type="molecule type" value="Genomic_DNA"/>
</dbReference>
<evidence type="ECO:0000313" key="2">
    <source>
        <dbReference type="Proteomes" id="UP000019376"/>
    </source>
</evidence>
<dbReference type="Proteomes" id="UP000019376">
    <property type="component" value="Unassembled WGS sequence"/>
</dbReference>
<accession>S8B5G0</accession>
<dbReference type="HOGENOM" id="CLU_3377305_0_0_1"/>
<dbReference type="AlphaFoldDB" id="S8B5G0"/>
<evidence type="ECO:0000313" key="1">
    <source>
        <dbReference type="EMBL" id="EPS29802.1"/>
    </source>
</evidence>